<feature type="transmembrane region" description="Helical" evidence="7">
    <location>
        <begin position="318"/>
        <end position="338"/>
    </location>
</feature>
<comment type="similarity">
    <text evidence="7">Belongs to the TRAP transporter large permease family.</text>
</comment>
<feature type="transmembrane region" description="Helical" evidence="7">
    <location>
        <begin position="142"/>
        <end position="170"/>
    </location>
</feature>
<feature type="transmembrane region" description="Helical" evidence="7">
    <location>
        <begin position="221"/>
        <end position="243"/>
    </location>
</feature>
<evidence type="ECO:0000256" key="6">
    <source>
        <dbReference type="ARBA" id="ARBA00023136"/>
    </source>
</evidence>
<keyword evidence="6 7" id="KW-0472">Membrane</keyword>
<keyword evidence="5 7" id="KW-1133">Transmembrane helix</keyword>
<keyword evidence="3 7" id="KW-0997">Cell inner membrane</keyword>
<feature type="transmembrane region" description="Helical" evidence="7">
    <location>
        <begin position="350"/>
        <end position="369"/>
    </location>
</feature>
<evidence type="ECO:0000256" key="4">
    <source>
        <dbReference type="ARBA" id="ARBA00022692"/>
    </source>
</evidence>
<reference evidence="9" key="1">
    <citation type="submission" date="2022-04" db="EMBL/GenBank/DDBJ databases">
        <title>Tomato heritable bacteria conferring resistance against bacterial wilt.</title>
        <authorList>
            <person name="Yin J."/>
        </authorList>
    </citation>
    <scope>NUCLEOTIDE SEQUENCE</scope>
    <source>
        <strain evidence="9">Cra20</strain>
    </source>
</reference>
<dbReference type="PIRSF" id="PIRSF006066">
    <property type="entry name" value="HI0050"/>
    <property type="match status" value="1"/>
</dbReference>
<proteinExistence type="inferred from homology"/>
<feature type="domain" description="TRAP C4-dicarboxylate transport system permease DctM subunit" evidence="8">
    <location>
        <begin position="12"/>
        <end position="425"/>
    </location>
</feature>
<feature type="transmembrane region" description="Helical" evidence="7">
    <location>
        <begin position="176"/>
        <end position="200"/>
    </location>
</feature>
<feature type="transmembrane region" description="Helical" evidence="7">
    <location>
        <begin position="285"/>
        <end position="306"/>
    </location>
</feature>
<evidence type="ECO:0000256" key="7">
    <source>
        <dbReference type="RuleBase" id="RU369079"/>
    </source>
</evidence>
<sequence>MIASPEIGLIGVVLLLVLLLCGLRIGAALGLVGLGGLMVTLGVEPALIKAGVVVIDVLTKYELGTLPLFLLMAQLFFAANASRDLFDAAAKFLGHRRGGLAYAAVAGCAGFGTINGSSLATAATVGMVALPEMRQRGYADTLATGSVAAGGTLGQMIPPSGALIVFGIIAEQSIGTLFTAAIIPGITQMLLYMAVIWIVVRLHPELGPTSERASWAERFRALARIWDMMLMIALVIGGIAVGWVSPSEAAAIGATGAFAVAAIRRRLSLAMLKNAFASTLETSGLILLVIIGALIFSVFVSVTGLPDALGAAVRALDLGSFGTLLLIAAFLLLLGSVLDGLALMLLTTPILLPIVGAAGMTPIWFGIFLTRAMEIGFVHPPLGMNLYVIQGVAKDVPINRIFKGVLPFLASDFLHLLLLILFPALILWLPGWIGK</sequence>
<dbReference type="InterPro" id="IPR004681">
    <property type="entry name" value="TRAP_DctM"/>
</dbReference>
<evidence type="ECO:0000256" key="2">
    <source>
        <dbReference type="ARBA" id="ARBA00022475"/>
    </source>
</evidence>
<gene>
    <name evidence="9" type="ORF">MZO42_10855</name>
</gene>
<dbReference type="Pfam" id="PF06808">
    <property type="entry name" value="DctM"/>
    <property type="match status" value="1"/>
</dbReference>
<dbReference type="EMBL" id="JALMLT010000002">
    <property type="protein sequence ID" value="MDT8759196.1"/>
    <property type="molecule type" value="Genomic_DNA"/>
</dbReference>
<comment type="function">
    <text evidence="7">Part of the tripartite ATP-independent periplasmic (TRAP) transport system.</text>
</comment>
<accession>A0ABU3N6V7</accession>
<feature type="transmembrane region" description="Helical" evidence="7">
    <location>
        <begin position="7"/>
        <end position="25"/>
    </location>
</feature>
<evidence type="ECO:0000259" key="8">
    <source>
        <dbReference type="Pfam" id="PF06808"/>
    </source>
</evidence>
<dbReference type="NCBIfam" id="TIGR00786">
    <property type="entry name" value="dctM"/>
    <property type="match status" value="1"/>
</dbReference>
<protein>
    <recommendedName>
        <fullName evidence="7">TRAP transporter large permease protein</fullName>
    </recommendedName>
</protein>
<evidence type="ECO:0000256" key="1">
    <source>
        <dbReference type="ARBA" id="ARBA00004429"/>
    </source>
</evidence>
<keyword evidence="4 7" id="KW-0812">Transmembrane</keyword>
<name>A0ABU3N6V7_9SPHN</name>
<evidence type="ECO:0000256" key="5">
    <source>
        <dbReference type="ARBA" id="ARBA00022989"/>
    </source>
</evidence>
<comment type="caution">
    <text evidence="7">Lacks conserved residue(s) required for the propagation of feature annotation.</text>
</comment>
<organism evidence="9">
    <name type="scientific">Sphingomonas psychrotolerans</name>
    <dbReference type="NCBI Taxonomy" id="1327635"/>
    <lineage>
        <taxon>Bacteria</taxon>
        <taxon>Pseudomonadati</taxon>
        <taxon>Pseudomonadota</taxon>
        <taxon>Alphaproteobacteria</taxon>
        <taxon>Sphingomonadales</taxon>
        <taxon>Sphingomonadaceae</taxon>
        <taxon>Sphingomonas</taxon>
    </lineage>
</organism>
<comment type="caution">
    <text evidence="9">The sequence shown here is derived from an EMBL/GenBank/DDBJ whole genome shotgun (WGS) entry which is preliminary data.</text>
</comment>
<comment type="subcellular location">
    <subcellularLocation>
        <location evidence="1 7">Cell inner membrane</location>
        <topology evidence="1 7">Multi-pass membrane protein</topology>
    </subcellularLocation>
</comment>
<feature type="transmembrane region" description="Helical" evidence="7">
    <location>
        <begin position="413"/>
        <end position="433"/>
    </location>
</feature>
<keyword evidence="7" id="KW-0813">Transport</keyword>
<keyword evidence="2" id="KW-1003">Cell membrane</keyword>
<dbReference type="InterPro" id="IPR010656">
    <property type="entry name" value="DctM"/>
</dbReference>
<evidence type="ECO:0000313" key="9">
    <source>
        <dbReference type="EMBL" id="MDT8759196.1"/>
    </source>
</evidence>
<feature type="transmembrane region" description="Helical" evidence="7">
    <location>
        <begin position="99"/>
        <end position="130"/>
    </location>
</feature>
<comment type="subunit">
    <text evidence="7">The complex comprises the extracytoplasmic solute receptor protein and the two transmembrane proteins.</text>
</comment>
<evidence type="ECO:0000256" key="3">
    <source>
        <dbReference type="ARBA" id="ARBA00022519"/>
    </source>
</evidence>
<feature type="transmembrane region" description="Helical" evidence="7">
    <location>
        <begin position="61"/>
        <end position="79"/>
    </location>
</feature>
<dbReference type="PANTHER" id="PTHR33362:SF5">
    <property type="entry name" value="C4-DICARBOXYLATE TRAP TRANSPORTER LARGE PERMEASE PROTEIN DCTM"/>
    <property type="match status" value="1"/>
</dbReference>
<dbReference type="PANTHER" id="PTHR33362">
    <property type="entry name" value="SIALIC ACID TRAP TRANSPORTER PERMEASE PROTEIN SIAT-RELATED"/>
    <property type="match status" value="1"/>
</dbReference>